<accession>A0ACA9RJJ7</accession>
<name>A0ACA9RJJ7_9GLOM</name>
<protein>
    <submittedName>
        <fullName evidence="1">20127_t:CDS:1</fullName>
    </submittedName>
</protein>
<evidence type="ECO:0000313" key="2">
    <source>
        <dbReference type="Proteomes" id="UP000789920"/>
    </source>
</evidence>
<dbReference type="EMBL" id="CAJVQC010055517">
    <property type="protein sequence ID" value="CAG8795442.1"/>
    <property type="molecule type" value="Genomic_DNA"/>
</dbReference>
<evidence type="ECO:0000313" key="1">
    <source>
        <dbReference type="EMBL" id="CAG8795442.1"/>
    </source>
</evidence>
<proteinExistence type="predicted"/>
<sequence length="97" mass="11126">MGFHAKQLLPNPTQEALLELCVVDASLMDRFSSLISGFYIIFGIVGGISILFEEPCTYDESYQDWPFISMLFIWTLPVIYYRALYGNVVFKLPSEMN</sequence>
<feature type="non-terminal residue" evidence="1">
    <location>
        <position position="97"/>
    </location>
</feature>
<comment type="caution">
    <text evidence="1">The sequence shown here is derived from an EMBL/GenBank/DDBJ whole genome shotgun (WGS) entry which is preliminary data.</text>
</comment>
<reference evidence="1" key="1">
    <citation type="submission" date="2021-06" db="EMBL/GenBank/DDBJ databases">
        <authorList>
            <person name="Kallberg Y."/>
            <person name="Tangrot J."/>
            <person name="Rosling A."/>
        </authorList>
    </citation>
    <scope>NUCLEOTIDE SEQUENCE</scope>
    <source>
        <strain evidence="1">MA461A</strain>
    </source>
</reference>
<gene>
    <name evidence="1" type="ORF">RPERSI_LOCUS19958</name>
</gene>
<keyword evidence="2" id="KW-1185">Reference proteome</keyword>
<organism evidence="1 2">
    <name type="scientific">Racocetra persica</name>
    <dbReference type="NCBI Taxonomy" id="160502"/>
    <lineage>
        <taxon>Eukaryota</taxon>
        <taxon>Fungi</taxon>
        <taxon>Fungi incertae sedis</taxon>
        <taxon>Mucoromycota</taxon>
        <taxon>Glomeromycotina</taxon>
        <taxon>Glomeromycetes</taxon>
        <taxon>Diversisporales</taxon>
        <taxon>Gigasporaceae</taxon>
        <taxon>Racocetra</taxon>
    </lineage>
</organism>
<dbReference type="Proteomes" id="UP000789920">
    <property type="component" value="Unassembled WGS sequence"/>
</dbReference>